<organism evidence="3 4">
    <name type="scientific">Dekkera bruxellensis</name>
    <name type="common">Brettanomyces custersii</name>
    <dbReference type="NCBI Taxonomy" id="5007"/>
    <lineage>
        <taxon>Eukaryota</taxon>
        <taxon>Fungi</taxon>
        <taxon>Dikarya</taxon>
        <taxon>Ascomycota</taxon>
        <taxon>Saccharomycotina</taxon>
        <taxon>Pichiomycetes</taxon>
        <taxon>Pichiales</taxon>
        <taxon>Pichiaceae</taxon>
        <taxon>Brettanomyces</taxon>
    </lineage>
</organism>
<dbReference type="PANTHER" id="PTHR11138:SF5">
    <property type="entry name" value="METHIONYL-TRNA FORMYLTRANSFERASE, MITOCHONDRIAL"/>
    <property type="match status" value="1"/>
</dbReference>
<evidence type="ECO:0000313" key="3">
    <source>
        <dbReference type="EMBL" id="VUG17664.1"/>
    </source>
</evidence>
<accession>A0A7D9H1E3</accession>
<dbReference type="Proteomes" id="UP000478008">
    <property type="component" value="Unassembled WGS sequence"/>
</dbReference>
<dbReference type="Gene3D" id="3.40.50.12230">
    <property type="match status" value="1"/>
</dbReference>
<gene>
    <name evidence="3" type="ORF">DEBR0S2_13256G</name>
</gene>
<dbReference type="AlphaFoldDB" id="A0A7D9H1E3"/>
<dbReference type="PANTHER" id="PTHR11138">
    <property type="entry name" value="METHIONYL-TRNA FORMYLTRANSFERASE"/>
    <property type="match status" value="1"/>
</dbReference>
<dbReference type="EMBL" id="CABFWN010000002">
    <property type="protein sequence ID" value="VUG17664.1"/>
    <property type="molecule type" value="Genomic_DNA"/>
</dbReference>
<dbReference type="Pfam" id="PF00551">
    <property type="entry name" value="Formyl_trans_N"/>
    <property type="match status" value="1"/>
</dbReference>
<proteinExistence type="predicted"/>
<dbReference type="InterPro" id="IPR041711">
    <property type="entry name" value="Met-tRNA-FMT_N"/>
</dbReference>
<keyword evidence="4" id="KW-1185">Reference proteome</keyword>
<sequence>MIRVGFFGADEFSAGCLKAILPLRFHTPKIISHLDVITRSPKLTGRGLQHLNEFPVAKFASANNVNVLRAEKNVDFGNLPDYDLCIAVSYGKLIPSSFLRSLPYGGLNVHPSLLSQYCGAAPLQRALLNQDDVTGVTVQTLHPTEFDRGAILARDSYKIKPSETYRSLAEELSRRGGKLLYDILLNRMYDCNIPGYITLPPVLPLSYAKKVQPSERQINWSQYDTFKIVRNFNTLGQLYTFKRYKSRKSRNGELKLRRVVLDDIREANGYSFSAGSIPGSFIVDPANKQRLLIKTIDGNVSAGIIKVESLGSVSGDRMSNPTKKMFGGIYDNVFVSDK</sequence>
<protein>
    <recommendedName>
        <fullName evidence="1">methionyl-tRNA formyltransferase</fullName>
        <ecNumber evidence="1">2.1.2.9</ecNumber>
    </recommendedName>
</protein>
<dbReference type="SUPFAM" id="SSF53328">
    <property type="entry name" value="Formyltransferase"/>
    <property type="match status" value="1"/>
</dbReference>
<feature type="domain" description="Formyl transferase N-terminal" evidence="2">
    <location>
        <begin position="34"/>
        <end position="182"/>
    </location>
</feature>
<dbReference type="GO" id="GO:0004479">
    <property type="term" value="F:methionyl-tRNA formyltransferase activity"/>
    <property type="evidence" value="ECO:0007669"/>
    <property type="project" value="UniProtKB-EC"/>
</dbReference>
<evidence type="ECO:0000256" key="1">
    <source>
        <dbReference type="ARBA" id="ARBA00012261"/>
    </source>
</evidence>
<dbReference type="InterPro" id="IPR002376">
    <property type="entry name" value="Formyl_transf_N"/>
</dbReference>
<evidence type="ECO:0000259" key="2">
    <source>
        <dbReference type="Pfam" id="PF00551"/>
    </source>
</evidence>
<dbReference type="CDD" id="cd08646">
    <property type="entry name" value="FMT_core_Met-tRNA-FMT_N"/>
    <property type="match status" value="1"/>
</dbReference>
<evidence type="ECO:0000313" key="4">
    <source>
        <dbReference type="Proteomes" id="UP000478008"/>
    </source>
</evidence>
<dbReference type="EC" id="2.1.2.9" evidence="1"/>
<dbReference type="GO" id="GO:0005739">
    <property type="term" value="C:mitochondrion"/>
    <property type="evidence" value="ECO:0007669"/>
    <property type="project" value="TreeGrafter"/>
</dbReference>
<dbReference type="InterPro" id="IPR036477">
    <property type="entry name" value="Formyl_transf_N_sf"/>
</dbReference>
<name>A0A7D9H1E3_DEKBR</name>
<reference evidence="3 4" key="1">
    <citation type="submission" date="2019-07" db="EMBL/GenBank/DDBJ databases">
        <authorList>
            <person name="Friedrich A."/>
            <person name="Schacherer J."/>
        </authorList>
    </citation>
    <scope>NUCLEOTIDE SEQUENCE [LARGE SCALE GENOMIC DNA]</scope>
</reference>